<evidence type="ECO:0000256" key="4">
    <source>
        <dbReference type="ARBA" id="ARBA00018232"/>
    </source>
</evidence>
<comment type="cofactor">
    <cofactor evidence="10">
        <name>Mg(2+)</name>
        <dbReference type="ChEBI" id="CHEBI:18420"/>
    </cofactor>
    <text evidence="10">Binds 2 magnesium ions per subunit.</text>
</comment>
<dbReference type="GO" id="GO:0005737">
    <property type="term" value="C:cytoplasm"/>
    <property type="evidence" value="ECO:0007669"/>
    <property type="project" value="UniProtKB-SubCell"/>
</dbReference>
<dbReference type="NCBIfam" id="NF003998">
    <property type="entry name" value="PRK05474.1"/>
    <property type="match status" value="1"/>
</dbReference>
<dbReference type="PANTHER" id="PTHR48408:SF1">
    <property type="entry name" value="XYLOSE ISOMERASE"/>
    <property type="match status" value="1"/>
</dbReference>
<accession>A0A426D6H1</accession>
<dbReference type="GO" id="GO:0042732">
    <property type="term" value="P:D-xylose metabolic process"/>
    <property type="evidence" value="ECO:0007669"/>
    <property type="project" value="UniProtKB-UniRule"/>
</dbReference>
<dbReference type="NCBIfam" id="TIGR02630">
    <property type="entry name" value="xylose_isom_A"/>
    <property type="match status" value="1"/>
</dbReference>
<dbReference type="EMBL" id="QWZQ01000027">
    <property type="protein sequence ID" value="RRK10194.1"/>
    <property type="molecule type" value="Genomic_DNA"/>
</dbReference>
<feature type="active site" evidence="10">
    <location>
        <position position="108"/>
    </location>
</feature>
<evidence type="ECO:0000256" key="6">
    <source>
        <dbReference type="ARBA" id="ARBA00022723"/>
    </source>
</evidence>
<evidence type="ECO:0000313" key="14">
    <source>
        <dbReference type="Proteomes" id="UP000283633"/>
    </source>
</evidence>
<dbReference type="Gene3D" id="3.20.20.150">
    <property type="entry name" value="Divalent-metal-dependent TIM barrel enzymes"/>
    <property type="match status" value="1"/>
</dbReference>
<organism evidence="13 14">
    <name type="scientific">Lactiplantibacillus garii</name>
    <dbReference type="NCBI Taxonomy" id="2306423"/>
    <lineage>
        <taxon>Bacteria</taxon>
        <taxon>Bacillati</taxon>
        <taxon>Bacillota</taxon>
        <taxon>Bacilli</taxon>
        <taxon>Lactobacillales</taxon>
        <taxon>Lactobacillaceae</taxon>
        <taxon>Lactiplantibacillus</taxon>
    </lineage>
</organism>
<dbReference type="PANTHER" id="PTHR48408">
    <property type="match status" value="1"/>
</dbReference>
<feature type="binding site" evidence="10">
    <location>
        <position position="313"/>
    </location>
    <ligand>
        <name>Mg(2+)</name>
        <dbReference type="ChEBI" id="CHEBI:18420"/>
        <label>2</label>
    </ligand>
</feature>
<dbReference type="InterPro" id="IPR036237">
    <property type="entry name" value="Xyl_isomerase-like_sf"/>
</dbReference>
<keyword evidence="10" id="KW-0963">Cytoplasm</keyword>
<evidence type="ECO:0000256" key="11">
    <source>
        <dbReference type="RuleBase" id="RU000609"/>
    </source>
</evidence>
<evidence type="ECO:0000256" key="9">
    <source>
        <dbReference type="ARBA" id="ARBA00033659"/>
    </source>
</evidence>
<gene>
    <name evidence="10 13" type="primary">xylA</name>
    <name evidence="13" type="ORF">D1831_08865</name>
</gene>
<reference evidence="13 14" key="1">
    <citation type="submission" date="2018-08" db="EMBL/GenBank/DDBJ databases">
        <title>Genome Lactobacillus garii FI11369.</title>
        <authorList>
            <person name="Diaz M."/>
            <person name="Narbad A."/>
        </authorList>
    </citation>
    <scope>NUCLEOTIDE SEQUENCE [LARGE SCALE GENOMIC DNA]</scope>
    <source>
        <strain evidence="13 14">FI11369</strain>
    </source>
</reference>
<dbReference type="GO" id="GO:0000287">
    <property type="term" value="F:magnesium ion binding"/>
    <property type="evidence" value="ECO:0007669"/>
    <property type="project" value="UniProtKB-UniRule"/>
</dbReference>
<keyword evidence="10" id="KW-0460">Magnesium</keyword>
<sequence length="451" mass="51050">MQTKTSYWKGVDKIQYVGHQDKKSGLGFQYYNPDEVIGGKKMRDWLRFAVAYWHTFDQRLVDPFGDGTAQRPYDHITDPMDLALAKVDAAFEFYDKLGVDYLCFHDRDLAPEGDTLRETNKNLDKVVDRIVEYQKTTGMKVLWNTSNMFTNPRFVEGAATSPSADIFAYAAAQLKHSLEIGKRVGAENYVFWGGREGYESLWNTNMQEEQEHAAKFFHMAKDYANEIGFDAQMLLEPKPKEPSTHQYDFDAATTIAFMKTYGLDKDFKLNLEGNHANLAGHTYQHEIRVAREAGMLGSLDANQGDKLIGWDIDEYPSNLYETTAAMYEVVENGGIGPRGGLNFDAKPRRTSFEPNDLFYGHIVGMDSFAAGLRVAMKMKEDGFLQDILDERYASYKSGVGADIESGKADFKSLEKYAIDKPQSELLAATSSDHLEEIKDTINHYIIDTLSK</sequence>
<dbReference type="Proteomes" id="UP000283633">
    <property type="component" value="Unassembled WGS sequence"/>
</dbReference>
<comment type="similarity">
    <text evidence="1 10 11">Belongs to the xylose isomerase family.</text>
</comment>
<keyword evidence="14" id="KW-1185">Reference proteome</keyword>
<name>A0A426D6H1_9LACO</name>
<keyword evidence="6 10" id="KW-0479">Metal-binding</keyword>
<evidence type="ECO:0000313" key="13">
    <source>
        <dbReference type="EMBL" id="RRK10194.1"/>
    </source>
</evidence>
<feature type="binding site" evidence="10">
    <location>
        <position position="344"/>
    </location>
    <ligand>
        <name>Mg(2+)</name>
        <dbReference type="ChEBI" id="CHEBI:18420"/>
        <label>1</label>
    </ligand>
</feature>
<feature type="binding site" evidence="10">
    <location>
        <position position="275"/>
    </location>
    <ligand>
        <name>Mg(2+)</name>
        <dbReference type="ChEBI" id="CHEBI:18420"/>
        <label>2</label>
    </ligand>
</feature>
<comment type="caution">
    <text evidence="13">The sequence shown here is derived from an EMBL/GenBank/DDBJ whole genome shotgun (WGS) entry which is preliminary data.</text>
</comment>
<evidence type="ECO:0000256" key="12">
    <source>
        <dbReference type="RuleBase" id="RU000610"/>
    </source>
</evidence>
<dbReference type="PROSITE" id="PS51415">
    <property type="entry name" value="XYLOSE_ISOMERASE"/>
    <property type="match status" value="1"/>
</dbReference>
<evidence type="ECO:0000256" key="5">
    <source>
        <dbReference type="ARBA" id="ARBA00022629"/>
    </source>
</evidence>
<dbReference type="SUPFAM" id="SSF51658">
    <property type="entry name" value="Xylose isomerase-like"/>
    <property type="match status" value="1"/>
</dbReference>
<feature type="binding site" evidence="10">
    <location>
        <position position="272"/>
    </location>
    <ligand>
        <name>Mg(2+)</name>
        <dbReference type="ChEBI" id="CHEBI:18420"/>
        <label>1</label>
    </ligand>
</feature>
<keyword evidence="8 10" id="KW-0119">Carbohydrate metabolism</keyword>
<keyword evidence="5 10" id="KW-0859">Xylose metabolism</keyword>
<feature type="binding site" evidence="10">
    <location>
        <position position="236"/>
    </location>
    <ligand>
        <name>Mg(2+)</name>
        <dbReference type="ChEBI" id="CHEBI:18420"/>
        <label>1</label>
    </ligand>
</feature>
<proteinExistence type="inferred from homology"/>
<dbReference type="GO" id="GO:0009045">
    <property type="term" value="F:xylose isomerase activity"/>
    <property type="evidence" value="ECO:0007669"/>
    <property type="project" value="UniProtKB-UniRule"/>
</dbReference>
<dbReference type="EC" id="5.3.1.5" evidence="3 10"/>
<comment type="catalytic activity">
    <reaction evidence="9 10 11">
        <text>alpha-D-xylose = alpha-D-xylulofuranose</text>
        <dbReference type="Rhea" id="RHEA:22816"/>
        <dbReference type="ChEBI" id="CHEBI:28518"/>
        <dbReference type="ChEBI" id="CHEBI:188998"/>
        <dbReference type="EC" id="5.3.1.5"/>
    </reaction>
</comment>
<feature type="binding site" evidence="10">
    <location>
        <position position="272"/>
    </location>
    <ligand>
        <name>Mg(2+)</name>
        <dbReference type="ChEBI" id="CHEBI:18420"/>
        <label>2</label>
    </ligand>
</feature>
<evidence type="ECO:0000256" key="1">
    <source>
        <dbReference type="ARBA" id="ARBA00005765"/>
    </source>
</evidence>
<evidence type="ECO:0000256" key="10">
    <source>
        <dbReference type="HAMAP-Rule" id="MF_00455"/>
    </source>
</evidence>
<evidence type="ECO:0000256" key="2">
    <source>
        <dbReference type="ARBA" id="ARBA00011881"/>
    </source>
</evidence>
<feature type="binding site" evidence="10">
    <location>
        <position position="300"/>
    </location>
    <ligand>
        <name>Mg(2+)</name>
        <dbReference type="ChEBI" id="CHEBI:18420"/>
        <label>1</label>
    </ligand>
</feature>
<evidence type="ECO:0000256" key="8">
    <source>
        <dbReference type="ARBA" id="ARBA00023277"/>
    </source>
</evidence>
<comment type="subcellular location">
    <subcellularLocation>
        <location evidence="10 12">Cytoplasm</location>
    </subcellularLocation>
</comment>
<evidence type="ECO:0000256" key="3">
    <source>
        <dbReference type="ARBA" id="ARBA00011958"/>
    </source>
</evidence>
<dbReference type="RefSeq" id="WP_125072573.1">
    <property type="nucleotide sequence ID" value="NZ_QWZQ01000027.1"/>
</dbReference>
<evidence type="ECO:0000256" key="7">
    <source>
        <dbReference type="ARBA" id="ARBA00023235"/>
    </source>
</evidence>
<keyword evidence="7 10" id="KW-0413">Isomerase</keyword>
<dbReference type="InterPro" id="IPR001998">
    <property type="entry name" value="Xylose_isomerase"/>
</dbReference>
<dbReference type="InterPro" id="IPR013452">
    <property type="entry name" value="Xylose_isom_bac"/>
</dbReference>
<feature type="binding site" evidence="10">
    <location>
        <position position="311"/>
    </location>
    <ligand>
        <name>Mg(2+)</name>
        <dbReference type="ChEBI" id="CHEBI:18420"/>
        <label>2</label>
    </ligand>
</feature>
<dbReference type="AlphaFoldDB" id="A0A426D6H1"/>
<feature type="active site" evidence="10">
    <location>
        <position position="105"/>
    </location>
</feature>
<dbReference type="HAMAP" id="MF_00455">
    <property type="entry name" value="Xylose_isom_A"/>
    <property type="match status" value="1"/>
</dbReference>
<dbReference type="PRINTS" id="PR00688">
    <property type="entry name" value="XYLOSISMRASE"/>
</dbReference>
<dbReference type="OrthoDB" id="9763981at2"/>
<protein>
    <recommendedName>
        <fullName evidence="4 10">Xylose isomerase</fullName>
        <ecNumber evidence="3 10">5.3.1.5</ecNumber>
    </recommendedName>
</protein>
<comment type="subunit">
    <text evidence="2 10 12">Homotetramer.</text>
</comment>